<comment type="caution">
    <text evidence="11">The sequence shown here is derived from an EMBL/GenBank/DDBJ whole genome shotgun (WGS) entry which is preliminary data.</text>
</comment>
<evidence type="ECO:0000256" key="3">
    <source>
        <dbReference type="ARBA" id="ARBA00022448"/>
    </source>
</evidence>
<feature type="transmembrane region" description="Helical" evidence="9">
    <location>
        <begin position="278"/>
        <end position="301"/>
    </location>
</feature>
<dbReference type="GO" id="GO:0005886">
    <property type="term" value="C:plasma membrane"/>
    <property type="evidence" value="ECO:0007669"/>
    <property type="project" value="UniProtKB-SubCell"/>
</dbReference>
<dbReference type="InterPro" id="IPR020846">
    <property type="entry name" value="MFS_dom"/>
</dbReference>
<dbReference type="FunFam" id="1.20.1720.10:FF:000013">
    <property type="entry name" value="Related to multidrug resistance proteins"/>
    <property type="match status" value="1"/>
</dbReference>
<keyword evidence="6 9" id="KW-1133">Transmembrane helix</keyword>
<evidence type="ECO:0000256" key="9">
    <source>
        <dbReference type="SAM" id="Phobius"/>
    </source>
</evidence>
<keyword evidence="3" id="KW-0813">Transport</keyword>
<feature type="transmembrane region" description="Helical" evidence="9">
    <location>
        <begin position="348"/>
        <end position="370"/>
    </location>
</feature>
<evidence type="ECO:0000313" key="12">
    <source>
        <dbReference type="Proteomes" id="UP000789572"/>
    </source>
</evidence>
<feature type="compositionally biased region" description="Basic and acidic residues" evidence="8">
    <location>
        <begin position="1"/>
        <end position="12"/>
    </location>
</feature>
<evidence type="ECO:0000259" key="10">
    <source>
        <dbReference type="PROSITE" id="PS50850"/>
    </source>
</evidence>
<accession>A0A9N8ZV24</accession>
<feature type="domain" description="Major facilitator superfamily (MFS) profile" evidence="10">
    <location>
        <begin position="56"/>
        <end position="541"/>
    </location>
</feature>
<feature type="transmembrane region" description="Helical" evidence="9">
    <location>
        <begin position="182"/>
        <end position="201"/>
    </location>
</feature>
<dbReference type="Gene3D" id="1.20.1720.10">
    <property type="entry name" value="Multidrug resistance protein D"/>
    <property type="match status" value="1"/>
</dbReference>
<evidence type="ECO:0000256" key="7">
    <source>
        <dbReference type="ARBA" id="ARBA00023136"/>
    </source>
</evidence>
<evidence type="ECO:0000313" key="11">
    <source>
        <dbReference type="EMBL" id="CAG8509164.1"/>
    </source>
</evidence>
<dbReference type="Gene3D" id="1.20.1250.20">
    <property type="entry name" value="MFS general substrate transporter like domains"/>
    <property type="match status" value="1"/>
</dbReference>
<feature type="transmembrane region" description="Helical" evidence="9">
    <location>
        <begin position="444"/>
        <end position="468"/>
    </location>
</feature>
<evidence type="ECO:0000256" key="2">
    <source>
        <dbReference type="ARBA" id="ARBA00008335"/>
    </source>
</evidence>
<feature type="transmembrane region" description="Helical" evidence="9">
    <location>
        <begin position="91"/>
        <end position="109"/>
    </location>
</feature>
<feature type="transmembrane region" description="Helical" evidence="9">
    <location>
        <begin position="313"/>
        <end position="336"/>
    </location>
</feature>
<dbReference type="EMBL" id="CAJVPJ010000305">
    <property type="protein sequence ID" value="CAG8509164.1"/>
    <property type="molecule type" value="Genomic_DNA"/>
</dbReference>
<dbReference type="CDD" id="cd17502">
    <property type="entry name" value="MFS_Azr1_MDR_like"/>
    <property type="match status" value="1"/>
</dbReference>
<comment type="subcellular location">
    <subcellularLocation>
        <location evidence="1">Cell membrane</location>
        <topology evidence="1">Multi-pass membrane protein</topology>
    </subcellularLocation>
</comment>
<evidence type="ECO:0000256" key="6">
    <source>
        <dbReference type="ARBA" id="ARBA00022989"/>
    </source>
</evidence>
<dbReference type="InterPro" id="IPR011701">
    <property type="entry name" value="MFS"/>
</dbReference>
<evidence type="ECO:0000256" key="4">
    <source>
        <dbReference type="ARBA" id="ARBA00022475"/>
    </source>
</evidence>
<feature type="transmembrane region" description="Helical" evidence="9">
    <location>
        <begin position="247"/>
        <end position="266"/>
    </location>
</feature>
<reference evidence="11" key="1">
    <citation type="submission" date="2021-06" db="EMBL/GenBank/DDBJ databases">
        <authorList>
            <person name="Kallberg Y."/>
            <person name="Tangrot J."/>
            <person name="Rosling A."/>
        </authorList>
    </citation>
    <scope>NUCLEOTIDE SEQUENCE</scope>
    <source>
        <strain evidence="11">IA702</strain>
    </source>
</reference>
<dbReference type="Pfam" id="PF07690">
    <property type="entry name" value="MFS_1"/>
    <property type="match status" value="1"/>
</dbReference>
<sequence length="555" mass="59451">MSANTPEKKSDANDAGATVGEQDGLEVSSDVESQPEKVKGHGEPVVQLTRWRLFGVMVGLGLAIFLAALDQTIIATSLYRIGTDFDALNRIAWVATSYLLTVTAFQPTYGKLSDIFGRKITFLFAILVFEMGSLLCGLAPNMTTLIIFRAIAGIGGGGIIGLVIIIIADIVSLEERGKYQGLIGAVFGIASVVGPLLGGAFTDHVTWRWSFLINLPFGAITLGVIIILLHLPRPRGSLSKKLGRIDWWGTLCLVSATVALLLPLNWGGDQYAWNDPIIISLLVVGGVLYIVFAVIEGYVAVEPIVPLRLFRNRTLLGCILVNLFQGMAFLGAIYYVPLYFQVIHGDTATVAGLELIPFILGVVIASIVSGQAMSRSPNIRKQIFCVVGGALIVVGAGLTTTFDVDTNRGKQIGYLFILGVGVGLIMQTTLLIGQASVPYSDIAIISAVLVFFRTIGFVFGVAIVGTIFNNELRHQIDILHIESLTFDILKKNPQIIGKLPPTVQGQVINAYVQALQLAFTCIIPMGGLCFLSSILLGKNKNIGRRPGEAAPAGVE</sequence>
<organism evidence="11 12">
    <name type="scientific">Paraglomus occultum</name>
    <dbReference type="NCBI Taxonomy" id="144539"/>
    <lineage>
        <taxon>Eukaryota</taxon>
        <taxon>Fungi</taxon>
        <taxon>Fungi incertae sedis</taxon>
        <taxon>Mucoromycota</taxon>
        <taxon>Glomeromycotina</taxon>
        <taxon>Glomeromycetes</taxon>
        <taxon>Paraglomerales</taxon>
        <taxon>Paraglomeraceae</taxon>
        <taxon>Paraglomus</taxon>
    </lineage>
</organism>
<evidence type="ECO:0000256" key="5">
    <source>
        <dbReference type="ARBA" id="ARBA00022692"/>
    </source>
</evidence>
<keyword evidence="7 9" id="KW-0472">Membrane</keyword>
<dbReference type="PANTHER" id="PTHR23501">
    <property type="entry name" value="MAJOR FACILITATOR SUPERFAMILY"/>
    <property type="match status" value="1"/>
</dbReference>
<feature type="region of interest" description="Disordered" evidence="8">
    <location>
        <begin position="1"/>
        <end position="39"/>
    </location>
</feature>
<keyword evidence="4" id="KW-1003">Cell membrane</keyword>
<name>A0A9N8ZV24_9GLOM</name>
<proteinExistence type="inferred from homology"/>
<dbReference type="PRINTS" id="PR01036">
    <property type="entry name" value="TCRTETB"/>
</dbReference>
<dbReference type="NCBIfam" id="TIGR00711">
    <property type="entry name" value="efflux_EmrB"/>
    <property type="match status" value="1"/>
</dbReference>
<comment type="similarity">
    <text evidence="2">Belongs to the major facilitator superfamily.</text>
</comment>
<feature type="transmembrane region" description="Helical" evidence="9">
    <location>
        <begin position="207"/>
        <end position="231"/>
    </location>
</feature>
<keyword evidence="5 9" id="KW-0812">Transmembrane</keyword>
<keyword evidence="12" id="KW-1185">Reference proteome</keyword>
<dbReference type="AlphaFoldDB" id="A0A9N8ZV24"/>
<dbReference type="SUPFAM" id="SSF103473">
    <property type="entry name" value="MFS general substrate transporter"/>
    <property type="match status" value="1"/>
</dbReference>
<dbReference type="InterPro" id="IPR036259">
    <property type="entry name" value="MFS_trans_sf"/>
</dbReference>
<dbReference type="InterPro" id="IPR004638">
    <property type="entry name" value="EmrB-like"/>
</dbReference>
<feature type="transmembrane region" description="Helical" evidence="9">
    <location>
        <begin position="412"/>
        <end position="432"/>
    </location>
</feature>
<feature type="transmembrane region" description="Helical" evidence="9">
    <location>
        <begin position="514"/>
        <end position="536"/>
    </location>
</feature>
<gene>
    <name evidence="11" type="ORF">POCULU_LOCUS2978</name>
</gene>
<feature type="transmembrane region" description="Helical" evidence="9">
    <location>
        <begin position="382"/>
        <end position="400"/>
    </location>
</feature>
<feature type="transmembrane region" description="Helical" evidence="9">
    <location>
        <begin position="53"/>
        <end position="79"/>
    </location>
</feature>
<dbReference type="GO" id="GO:0022857">
    <property type="term" value="F:transmembrane transporter activity"/>
    <property type="evidence" value="ECO:0007669"/>
    <property type="project" value="InterPro"/>
</dbReference>
<dbReference type="OrthoDB" id="10021397at2759"/>
<evidence type="ECO:0000256" key="1">
    <source>
        <dbReference type="ARBA" id="ARBA00004651"/>
    </source>
</evidence>
<feature type="transmembrane region" description="Helical" evidence="9">
    <location>
        <begin position="146"/>
        <end position="170"/>
    </location>
</feature>
<dbReference type="PROSITE" id="PS50850">
    <property type="entry name" value="MFS"/>
    <property type="match status" value="1"/>
</dbReference>
<evidence type="ECO:0000256" key="8">
    <source>
        <dbReference type="SAM" id="MobiDB-lite"/>
    </source>
</evidence>
<dbReference type="Proteomes" id="UP000789572">
    <property type="component" value="Unassembled WGS sequence"/>
</dbReference>
<dbReference type="PANTHER" id="PTHR23501:SF191">
    <property type="entry name" value="VACUOLAR BASIC AMINO ACID TRANSPORTER 4"/>
    <property type="match status" value="1"/>
</dbReference>
<feature type="transmembrane region" description="Helical" evidence="9">
    <location>
        <begin position="121"/>
        <end position="140"/>
    </location>
</feature>
<protein>
    <submittedName>
        <fullName evidence="11">4035_t:CDS:1</fullName>
    </submittedName>
</protein>